<dbReference type="RefSeq" id="WP_169280533.1">
    <property type="nucleotide sequence ID" value="NZ_CP051680.1"/>
</dbReference>
<proteinExistence type="predicted"/>
<reference evidence="1 2" key="1">
    <citation type="submission" date="2020-04" db="EMBL/GenBank/DDBJ databases">
        <title>Genome sequencing of novel species.</title>
        <authorList>
            <person name="Heo J."/>
            <person name="Kim S.-J."/>
            <person name="Kim J.-S."/>
            <person name="Hong S.-B."/>
            <person name="Kwon S.-W."/>
        </authorList>
    </citation>
    <scope>NUCLEOTIDE SEQUENCE [LARGE SCALE GENOMIC DNA]</scope>
    <source>
        <strain evidence="1 2">MFER-1</strain>
    </source>
</reference>
<accession>A0A7Z2VJL1</accession>
<dbReference type="KEGG" id="cheb:HH215_14325"/>
<name>A0A7Z2VJL1_9BACL</name>
<dbReference type="EMBL" id="CP051680">
    <property type="protein sequence ID" value="QJD84249.1"/>
    <property type="molecule type" value="Genomic_DNA"/>
</dbReference>
<gene>
    <name evidence="1" type="ORF">HH215_14325</name>
</gene>
<organism evidence="1 2">
    <name type="scientific">Cohnella herbarum</name>
    <dbReference type="NCBI Taxonomy" id="2728023"/>
    <lineage>
        <taxon>Bacteria</taxon>
        <taxon>Bacillati</taxon>
        <taxon>Bacillota</taxon>
        <taxon>Bacilli</taxon>
        <taxon>Bacillales</taxon>
        <taxon>Paenibacillaceae</taxon>
        <taxon>Cohnella</taxon>
    </lineage>
</organism>
<protein>
    <submittedName>
        <fullName evidence="1">Uncharacterized protein</fullName>
    </submittedName>
</protein>
<sequence length="421" mass="48742">MAVNNVVVKCDVCEAKVLIKFQVGILDQYPVYYSCPSCSTNIYGNILIIRKENRLDFQLHNATYEGGMDGEYILVLSGEFPSFKMLPFTKETLMITSFSPFIRYSPHSGQAKHAYDVLVQLLPSFIDDEWKKIERIANLYFNDKETYLESEIEKLRKSPRIDMSPYEKDSSVSKLVTTMFRSMSSNNPLQNITTTDLDQRLSVIKQTNLNSYEELIQVFSIEDLLYIQKELFSVFNEFTNHYRYLSPVVYLEGMGRHLSELENHEGLNTVSFDRLDRLYQNMYETLLSNSTISIMLDNLIVRGSINCMNPSINRGRNVAGNLQDYISLTKGQKLNYLSDNDNVISHVFAGPLSNDLRNPIGHNSYSYDPNTQLITFRSNRNSQPTRRMYLIEFADKCFQAMKINLMLWDLTVLIKKLIEEE</sequence>
<evidence type="ECO:0000313" key="1">
    <source>
        <dbReference type="EMBL" id="QJD84249.1"/>
    </source>
</evidence>
<evidence type="ECO:0000313" key="2">
    <source>
        <dbReference type="Proteomes" id="UP000502248"/>
    </source>
</evidence>
<keyword evidence="2" id="KW-1185">Reference proteome</keyword>
<dbReference type="AlphaFoldDB" id="A0A7Z2VJL1"/>
<dbReference type="Proteomes" id="UP000502248">
    <property type="component" value="Chromosome"/>
</dbReference>